<dbReference type="AlphaFoldDB" id="C6E6R7"/>
<keyword evidence="1" id="KW-0175">Coiled coil</keyword>
<protein>
    <submittedName>
        <fullName evidence="2">Uncharacterized protein</fullName>
    </submittedName>
</protein>
<feature type="coiled-coil region" evidence="1">
    <location>
        <begin position="7"/>
        <end position="34"/>
    </location>
</feature>
<accession>C6E6R7</accession>
<sequence>MSLNLERAAMQGRLAELKALRERLRNKIKGEADAMRPKLNLTLTRPDELDVPVIDELWDGLKAAWAELVAANQDIRALERELN</sequence>
<proteinExistence type="predicted"/>
<gene>
    <name evidence="2" type="ordered locus">GM21_3674</name>
</gene>
<dbReference type="HOGENOM" id="CLU_2537778_0_0_7"/>
<evidence type="ECO:0000313" key="2">
    <source>
        <dbReference type="EMBL" id="ACT19695.1"/>
    </source>
</evidence>
<organism evidence="2">
    <name type="scientific">Geobacter sp. (strain M21)</name>
    <dbReference type="NCBI Taxonomy" id="443144"/>
    <lineage>
        <taxon>Bacteria</taxon>
        <taxon>Pseudomonadati</taxon>
        <taxon>Thermodesulfobacteriota</taxon>
        <taxon>Desulfuromonadia</taxon>
        <taxon>Geobacterales</taxon>
        <taxon>Geobacteraceae</taxon>
        <taxon>Geobacter</taxon>
    </lineage>
</organism>
<reference evidence="2" key="1">
    <citation type="submission" date="2009-07" db="EMBL/GenBank/DDBJ databases">
        <title>Complete sequence of Geobacter sp. M21.</title>
        <authorList>
            <consortium name="US DOE Joint Genome Institute"/>
            <person name="Lucas S."/>
            <person name="Copeland A."/>
            <person name="Lapidus A."/>
            <person name="Glavina del Rio T."/>
            <person name="Dalin E."/>
            <person name="Tice H."/>
            <person name="Bruce D."/>
            <person name="Goodwin L."/>
            <person name="Pitluck S."/>
            <person name="Saunders E."/>
            <person name="Brettin T."/>
            <person name="Detter J.C."/>
            <person name="Han C."/>
            <person name="Larimer F."/>
            <person name="Land M."/>
            <person name="Hauser L."/>
            <person name="Kyrpides N."/>
            <person name="Ovchinnikova G."/>
            <person name="Lovley D."/>
        </authorList>
    </citation>
    <scope>NUCLEOTIDE SEQUENCE [LARGE SCALE GENOMIC DNA]</scope>
    <source>
        <strain evidence="2">M21</strain>
    </source>
</reference>
<dbReference type="STRING" id="443144.GM21_3674"/>
<name>C6E6R7_GEOSM</name>
<dbReference type="KEGG" id="gem:GM21_3674"/>
<dbReference type="EMBL" id="CP001661">
    <property type="protein sequence ID" value="ACT19695.1"/>
    <property type="molecule type" value="Genomic_DNA"/>
</dbReference>
<evidence type="ECO:0000256" key="1">
    <source>
        <dbReference type="SAM" id="Coils"/>
    </source>
</evidence>